<evidence type="ECO:0000313" key="4">
    <source>
        <dbReference type="EMBL" id="KAF4753063.1"/>
    </source>
</evidence>
<feature type="signal peptide" evidence="3">
    <location>
        <begin position="1"/>
        <end position="18"/>
    </location>
</feature>
<name>A0A7J6U668_PEROL</name>
<feature type="compositionally biased region" description="Polar residues" evidence="1">
    <location>
        <begin position="247"/>
        <end position="256"/>
    </location>
</feature>
<evidence type="ECO:0000256" key="1">
    <source>
        <dbReference type="SAM" id="MobiDB-lite"/>
    </source>
</evidence>
<comment type="caution">
    <text evidence="4">The sequence shown here is derived from an EMBL/GenBank/DDBJ whole genome shotgun (WGS) entry which is preliminary data.</text>
</comment>
<feature type="region of interest" description="Disordered" evidence="1">
    <location>
        <begin position="211"/>
        <end position="322"/>
    </location>
</feature>
<feature type="chain" id="PRO_5029539232" evidence="3">
    <location>
        <begin position="19"/>
        <end position="415"/>
    </location>
</feature>
<reference evidence="4 5" key="1">
    <citation type="submission" date="2020-04" db="EMBL/GenBank/DDBJ databases">
        <title>Perkinsus olseni comparative genomics.</title>
        <authorList>
            <person name="Bogema D.R."/>
        </authorList>
    </citation>
    <scope>NUCLEOTIDE SEQUENCE [LARGE SCALE GENOMIC DNA]</scope>
    <source>
        <strain evidence="4">ATCC PRA-205</strain>
    </source>
</reference>
<feature type="compositionally biased region" description="Basic and acidic residues" evidence="1">
    <location>
        <begin position="257"/>
        <end position="269"/>
    </location>
</feature>
<evidence type="ECO:0000256" key="2">
    <source>
        <dbReference type="SAM" id="Phobius"/>
    </source>
</evidence>
<organism evidence="4 5">
    <name type="scientific">Perkinsus olseni</name>
    <name type="common">Perkinsus atlanticus</name>
    <dbReference type="NCBI Taxonomy" id="32597"/>
    <lineage>
        <taxon>Eukaryota</taxon>
        <taxon>Sar</taxon>
        <taxon>Alveolata</taxon>
        <taxon>Perkinsozoa</taxon>
        <taxon>Perkinsea</taxon>
        <taxon>Perkinsida</taxon>
        <taxon>Perkinsidae</taxon>
        <taxon>Perkinsus</taxon>
    </lineage>
</organism>
<evidence type="ECO:0000313" key="5">
    <source>
        <dbReference type="Proteomes" id="UP000574390"/>
    </source>
</evidence>
<gene>
    <name evidence="4" type="ORF">FOZ62_017660</name>
</gene>
<dbReference type="Proteomes" id="UP000574390">
    <property type="component" value="Unassembled WGS sequence"/>
</dbReference>
<feature type="compositionally biased region" description="Acidic residues" evidence="1">
    <location>
        <begin position="287"/>
        <end position="322"/>
    </location>
</feature>
<keyword evidence="2" id="KW-0812">Transmembrane</keyword>
<feature type="compositionally biased region" description="Basic and acidic residues" evidence="1">
    <location>
        <begin position="229"/>
        <end position="241"/>
    </location>
</feature>
<dbReference type="EMBL" id="JABANM010002137">
    <property type="protein sequence ID" value="KAF4753063.1"/>
    <property type="molecule type" value="Genomic_DNA"/>
</dbReference>
<feature type="compositionally biased region" description="Basic and acidic residues" evidence="1">
    <location>
        <begin position="211"/>
        <end position="222"/>
    </location>
</feature>
<protein>
    <submittedName>
        <fullName evidence="4">Uncharacterized protein</fullName>
    </submittedName>
</protein>
<feature type="transmembrane region" description="Helical" evidence="2">
    <location>
        <begin position="367"/>
        <end position="388"/>
    </location>
</feature>
<dbReference type="AlphaFoldDB" id="A0A7J6U668"/>
<evidence type="ECO:0000256" key="3">
    <source>
        <dbReference type="SAM" id="SignalP"/>
    </source>
</evidence>
<sequence length="415" mass="45002">MARRVVLLRLVTVCASLASSSYQAAIHSRSASVDVPSRLNMTFYDVKTRSETVIGYLERPEDERLRVIDVAHVEYPEGTNNFVEFVALFDEEALEEFRGFNMERFSKKEQSAERPSSSLKGHLMRSFGSMILKEYGRKSTTESERYAGGRVLITADNVVGSLEAVFPPNSSVAMVAFDHLFGITPAVHSTHMTGTAFPSHAEHADSLGRDYTLDHGIDREDPGTLQSDEPVHTHPSLHEEGVDGSVQEGSLQTGNHQHSEGHAGDRTEGHTPGTASQAHHHKRDEAGNDDDDGGYDDDDGGFDDDGGDYDDYDDDGPDYEDLENVLNPAAVQQSSFAEISPGNLESTAKAGRICATNDLGHTLVEGLVAFGVGIGVFVTACGGIAFYIKSKVEEEQPVACARVTKSEWGHPATAL</sequence>
<keyword evidence="2" id="KW-1133">Transmembrane helix</keyword>
<accession>A0A7J6U668</accession>
<keyword evidence="3" id="KW-0732">Signal</keyword>
<proteinExistence type="predicted"/>
<keyword evidence="2" id="KW-0472">Membrane</keyword>